<dbReference type="EMBL" id="JACEZS010000033">
    <property type="protein sequence ID" value="MBA5608503.1"/>
    <property type="molecule type" value="Genomic_DNA"/>
</dbReference>
<keyword evidence="1" id="KW-1133">Transmembrane helix</keyword>
<keyword evidence="1" id="KW-0812">Transmembrane</keyword>
<feature type="transmembrane region" description="Helical" evidence="1">
    <location>
        <begin position="12"/>
        <end position="31"/>
    </location>
</feature>
<organism evidence="2 3">
    <name type="scientific">Rugamonas fusca</name>
    <dbReference type="NCBI Taxonomy" id="2758568"/>
    <lineage>
        <taxon>Bacteria</taxon>
        <taxon>Pseudomonadati</taxon>
        <taxon>Pseudomonadota</taxon>
        <taxon>Betaproteobacteria</taxon>
        <taxon>Burkholderiales</taxon>
        <taxon>Oxalobacteraceae</taxon>
        <taxon>Telluria group</taxon>
        <taxon>Rugamonas</taxon>
    </lineage>
</organism>
<dbReference type="RefSeq" id="WP_182220663.1">
    <property type="nucleotide sequence ID" value="NZ_JACEZS010000033.1"/>
</dbReference>
<protein>
    <submittedName>
        <fullName evidence="2">Uncharacterized protein</fullName>
    </submittedName>
</protein>
<accession>A0A7W2EM90</accession>
<gene>
    <name evidence="2" type="ORF">H3H36_24455</name>
</gene>
<evidence type="ECO:0000256" key="1">
    <source>
        <dbReference type="SAM" id="Phobius"/>
    </source>
</evidence>
<dbReference type="Proteomes" id="UP000566711">
    <property type="component" value="Unassembled WGS sequence"/>
</dbReference>
<comment type="caution">
    <text evidence="2">The sequence shown here is derived from an EMBL/GenBank/DDBJ whole genome shotgun (WGS) entry which is preliminary data.</text>
</comment>
<proteinExistence type="predicted"/>
<sequence>MSMMPATSGPGRIGVLSIPELMAAIAIAIALTKYEVALNSTGVLQTWQELKAHHVHIEFCPVGVACTD</sequence>
<name>A0A7W2EM90_9BURK</name>
<keyword evidence="3" id="KW-1185">Reference proteome</keyword>
<reference evidence="2 3" key="1">
    <citation type="submission" date="2020-07" db="EMBL/GenBank/DDBJ databases">
        <title>Novel species isolated from subtropical streams in China.</title>
        <authorList>
            <person name="Lu H."/>
        </authorList>
    </citation>
    <scope>NUCLEOTIDE SEQUENCE [LARGE SCALE GENOMIC DNA]</scope>
    <source>
        <strain evidence="2 3">FT3S</strain>
    </source>
</reference>
<evidence type="ECO:0000313" key="3">
    <source>
        <dbReference type="Proteomes" id="UP000566711"/>
    </source>
</evidence>
<evidence type="ECO:0000313" key="2">
    <source>
        <dbReference type="EMBL" id="MBA5608503.1"/>
    </source>
</evidence>
<dbReference type="AlphaFoldDB" id="A0A7W2EM90"/>
<keyword evidence="1" id="KW-0472">Membrane</keyword>